<dbReference type="PROSITE" id="PS50070">
    <property type="entry name" value="KRINGLE_2"/>
    <property type="match status" value="1"/>
</dbReference>
<dbReference type="CDD" id="cd00108">
    <property type="entry name" value="KR"/>
    <property type="match status" value="1"/>
</dbReference>
<dbReference type="SMART" id="SM00429">
    <property type="entry name" value="IPT"/>
    <property type="match status" value="2"/>
</dbReference>
<dbReference type="PROSITE" id="PS51820">
    <property type="entry name" value="PA14"/>
    <property type="match status" value="1"/>
</dbReference>
<evidence type="ECO:0000256" key="3">
    <source>
        <dbReference type="ARBA" id="ARBA00023157"/>
    </source>
</evidence>
<gene>
    <name evidence="8" type="ORF">EB796_007427</name>
</gene>
<dbReference type="SMART" id="SM00130">
    <property type="entry name" value="KR"/>
    <property type="match status" value="1"/>
</dbReference>
<dbReference type="OrthoDB" id="6147181at2759"/>
<evidence type="ECO:0000256" key="2">
    <source>
        <dbReference type="ARBA" id="ARBA00022729"/>
    </source>
</evidence>
<dbReference type="InterPro" id="IPR038178">
    <property type="entry name" value="Kringle_sf"/>
</dbReference>
<feature type="domain" description="Kringle" evidence="6">
    <location>
        <begin position="34"/>
        <end position="112"/>
    </location>
</feature>
<dbReference type="Gene3D" id="2.40.20.10">
    <property type="entry name" value="Plasminogen Kringle 4"/>
    <property type="match status" value="1"/>
</dbReference>
<dbReference type="InterPro" id="IPR013783">
    <property type="entry name" value="Ig-like_fold"/>
</dbReference>
<dbReference type="Gene3D" id="2.60.40.10">
    <property type="entry name" value="Immunoglobulins"/>
    <property type="match status" value="1"/>
</dbReference>
<comment type="caution">
    <text evidence="4">Lacks conserved residue(s) required for the propagation of feature annotation.</text>
</comment>
<dbReference type="PANTHER" id="PTHR46769">
    <property type="entry name" value="POLYCYSTIC KIDNEY AND HEPATIC DISEASE 1 (AUTOSOMAL RECESSIVE)-LIKE 1"/>
    <property type="match status" value="1"/>
</dbReference>
<evidence type="ECO:0000256" key="1">
    <source>
        <dbReference type="ARBA" id="ARBA00022572"/>
    </source>
</evidence>
<dbReference type="InterPro" id="IPR000001">
    <property type="entry name" value="Kringle"/>
</dbReference>
<dbReference type="PROSITE" id="PS00021">
    <property type="entry name" value="KRINGLE_1"/>
    <property type="match status" value="1"/>
</dbReference>
<evidence type="ECO:0000256" key="5">
    <source>
        <dbReference type="SAM" id="SignalP"/>
    </source>
</evidence>
<feature type="chain" id="PRO_5029689482" evidence="5">
    <location>
        <begin position="22"/>
        <end position="514"/>
    </location>
</feature>
<dbReference type="Proteomes" id="UP000593567">
    <property type="component" value="Unassembled WGS sequence"/>
</dbReference>
<dbReference type="SUPFAM" id="SSF81296">
    <property type="entry name" value="E set domains"/>
    <property type="match status" value="2"/>
</dbReference>
<dbReference type="PRINTS" id="PR00018">
    <property type="entry name" value="KRINGLE"/>
</dbReference>
<dbReference type="AlphaFoldDB" id="A0A7J7K7Q2"/>
<dbReference type="InterPro" id="IPR018056">
    <property type="entry name" value="Kringle_CS"/>
</dbReference>
<evidence type="ECO:0000259" key="7">
    <source>
        <dbReference type="PROSITE" id="PS51820"/>
    </source>
</evidence>
<keyword evidence="3" id="KW-1015">Disulfide bond</keyword>
<reference evidence="8" key="1">
    <citation type="submission" date="2020-06" db="EMBL/GenBank/DDBJ databases">
        <title>Draft genome of Bugula neritina, a colonial animal packing powerful symbionts and potential medicines.</title>
        <authorList>
            <person name="Rayko M."/>
        </authorList>
    </citation>
    <scope>NUCLEOTIDE SEQUENCE [LARGE SCALE GENOMIC DNA]</scope>
    <source>
        <strain evidence="8">Kwan_BN1</strain>
    </source>
</reference>
<keyword evidence="2 5" id="KW-0732">Signal</keyword>
<protein>
    <submittedName>
        <fullName evidence="8">PKHD1L1</fullName>
    </submittedName>
</protein>
<accession>A0A7J7K7Q2</accession>
<keyword evidence="1 4" id="KW-0420">Kringle</keyword>
<name>A0A7J7K7Q2_BUGNE</name>
<dbReference type="InterPro" id="IPR014756">
    <property type="entry name" value="Ig_E-set"/>
</dbReference>
<sequence length="514" mass="57141">MARKFLKFLVVFTAAFVVTFAEEYNYEECFATDRGREYRGTIAVTMDNIPCQRWDTDFAPHDITTYGHGSFPDDTRTDAANYCRNPDNQAGGPWCYTTDPDIRWQTCKVPRCYGRVSFADSQFNFGAESHKGNKVWFVDDIQQYECEIFPDGSNEEMIQCYTPNTMEAGTYYVKVAVNGVPTPNAGLCNNNPKSWSCSLYTNVHYHPYIESVFPSAAPKDSVITVYGRFFTDKYGSNLAEATNGKTEGILRAYVQGKPCELKDGDDFYGISLWNEWANNGYLRCKVSALPVPSNVKVSVIIDAPYGKTLPLPGSYIVSATGKPFMFQTYAEVTGISPTEGSTAGGQLLTITGTGFDDTTSPDVKVGDDECEVVSVTDTEIMCRTPAEHSSVDDSYVGGRGLKNFLFTDDKKNFDDLDDLTARTDHTDMFWSDGAYWCENATQGIHDKCSVPPSSLYNVRTIGYLTPKITGDYRFYIKCDDAAKLYLSTSARVADKVSLSPFITFLFCVLVTSAV</sequence>
<evidence type="ECO:0000313" key="9">
    <source>
        <dbReference type="Proteomes" id="UP000593567"/>
    </source>
</evidence>
<dbReference type="InterPro" id="IPR013806">
    <property type="entry name" value="Kringle-like"/>
</dbReference>
<dbReference type="InterPro" id="IPR052387">
    <property type="entry name" value="Fibrocystin"/>
</dbReference>
<dbReference type="SUPFAM" id="SSF56988">
    <property type="entry name" value="Anthrax protective antigen"/>
    <property type="match status" value="1"/>
</dbReference>
<proteinExistence type="predicted"/>
<evidence type="ECO:0000313" key="8">
    <source>
        <dbReference type="EMBL" id="KAF6034267.1"/>
    </source>
</evidence>
<organism evidence="8 9">
    <name type="scientific">Bugula neritina</name>
    <name type="common">Brown bryozoan</name>
    <name type="synonym">Sertularia neritina</name>
    <dbReference type="NCBI Taxonomy" id="10212"/>
    <lineage>
        <taxon>Eukaryota</taxon>
        <taxon>Metazoa</taxon>
        <taxon>Spiralia</taxon>
        <taxon>Lophotrochozoa</taxon>
        <taxon>Bryozoa</taxon>
        <taxon>Gymnolaemata</taxon>
        <taxon>Cheilostomatida</taxon>
        <taxon>Flustrina</taxon>
        <taxon>Buguloidea</taxon>
        <taxon>Bugulidae</taxon>
        <taxon>Bugula</taxon>
    </lineage>
</organism>
<dbReference type="EMBL" id="VXIV02001115">
    <property type="protein sequence ID" value="KAF6034267.1"/>
    <property type="molecule type" value="Genomic_DNA"/>
</dbReference>
<dbReference type="InterPro" id="IPR037524">
    <property type="entry name" value="PA14/GLEYA"/>
</dbReference>
<dbReference type="CDD" id="cd00603">
    <property type="entry name" value="IPT_PCSR"/>
    <property type="match status" value="2"/>
</dbReference>
<feature type="signal peptide" evidence="5">
    <location>
        <begin position="1"/>
        <end position="21"/>
    </location>
</feature>
<dbReference type="InterPro" id="IPR002909">
    <property type="entry name" value="IPT_dom"/>
</dbReference>
<dbReference type="SUPFAM" id="SSF57440">
    <property type="entry name" value="Kringle-like"/>
    <property type="match status" value="1"/>
</dbReference>
<evidence type="ECO:0000259" key="6">
    <source>
        <dbReference type="PROSITE" id="PS50070"/>
    </source>
</evidence>
<evidence type="ECO:0000256" key="4">
    <source>
        <dbReference type="PROSITE-ProRule" id="PRU00121"/>
    </source>
</evidence>
<feature type="domain" description="PA14" evidence="7">
    <location>
        <begin position="396"/>
        <end position="514"/>
    </location>
</feature>
<dbReference type="Pfam" id="PF00051">
    <property type="entry name" value="Kringle"/>
    <property type="match status" value="1"/>
</dbReference>
<dbReference type="PANTHER" id="PTHR46769:SF2">
    <property type="entry name" value="FIBROCYSTIN-L ISOFORM 2 PRECURSOR-RELATED"/>
    <property type="match status" value="1"/>
</dbReference>
<keyword evidence="9" id="KW-1185">Reference proteome</keyword>
<dbReference type="Pfam" id="PF01833">
    <property type="entry name" value="TIG"/>
    <property type="match status" value="1"/>
</dbReference>
<comment type="caution">
    <text evidence="8">The sequence shown here is derived from an EMBL/GenBank/DDBJ whole genome shotgun (WGS) entry which is preliminary data.</text>
</comment>